<keyword evidence="5" id="KW-0809">Transit peptide</keyword>
<dbReference type="Gene3D" id="2.40.50.100">
    <property type="match status" value="1"/>
</dbReference>
<name>A0A1B0C171_9MUSC</name>
<dbReference type="Pfam" id="PF00198">
    <property type="entry name" value="2-oxoacid_dh"/>
    <property type="match status" value="1"/>
</dbReference>
<evidence type="ECO:0000256" key="4">
    <source>
        <dbReference type="ARBA" id="ARBA00022823"/>
    </source>
</evidence>
<keyword evidence="3 7" id="KW-0808">Transferase</keyword>
<evidence type="ECO:0000256" key="6">
    <source>
        <dbReference type="ARBA" id="ARBA00023315"/>
    </source>
</evidence>
<dbReference type="GO" id="GO:0031405">
    <property type="term" value="F:lipoic acid binding"/>
    <property type="evidence" value="ECO:0007669"/>
    <property type="project" value="TreeGrafter"/>
</dbReference>
<dbReference type="PROSITE" id="PS00189">
    <property type="entry name" value="LIPOYL"/>
    <property type="match status" value="1"/>
</dbReference>
<organism evidence="9 10">
    <name type="scientific">Glossina palpalis gambiensis</name>
    <dbReference type="NCBI Taxonomy" id="67801"/>
    <lineage>
        <taxon>Eukaryota</taxon>
        <taxon>Metazoa</taxon>
        <taxon>Ecdysozoa</taxon>
        <taxon>Arthropoda</taxon>
        <taxon>Hexapoda</taxon>
        <taxon>Insecta</taxon>
        <taxon>Pterygota</taxon>
        <taxon>Neoptera</taxon>
        <taxon>Endopterygota</taxon>
        <taxon>Diptera</taxon>
        <taxon>Brachycera</taxon>
        <taxon>Muscomorpha</taxon>
        <taxon>Hippoboscoidea</taxon>
        <taxon>Glossinidae</taxon>
        <taxon>Glossina</taxon>
    </lineage>
</organism>
<comment type="similarity">
    <text evidence="2 7">Belongs to the 2-oxoacid dehydrogenase family.</text>
</comment>
<evidence type="ECO:0000259" key="8">
    <source>
        <dbReference type="PROSITE" id="PS50968"/>
    </source>
</evidence>
<dbReference type="InterPro" id="IPR003016">
    <property type="entry name" value="2-oxoA_DH_lipoyl-BS"/>
</dbReference>
<evidence type="ECO:0000256" key="1">
    <source>
        <dbReference type="ARBA" id="ARBA00001938"/>
    </source>
</evidence>
<dbReference type="InterPro" id="IPR050743">
    <property type="entry name" value="2-oxoacid_DH_E2_comp"/>
</dbReference>
<dbReference type="InterPro" id="IPR000089">
    <property type="entry name" value="Biotin_lipoyl"/>
</dbReference>
<accession>A0A1B0C171</accession>
<dbReference type="PROSITE" id="PS50968">
    <property type="entry name" value="BIOTINYL_LIPOYL"/>
    <property type="match status" value="1"/>
</dbReference>
<feature type="domain" description="Lipoyl-binding" evidence="8">
    <location>
        <begin position="2"/>
        <end position="75"/>
    </location>
</feature>
<dbReference type="SUPFAM" id="SSF51230">
    <property type="entry name" value="Single hybrid motif"/>
    <property type="match status" value="2"/>
</dbReference>
<dbReference type="InterPro" id="IPR011053">
    <property type="entry name" value="Single_hybrid_motif"/>
</dbReference>
<dbReference type="EMBL" id="JXJN01023883">
    <property type="status" value="NOT_ANNOTATED_CDS"/>
    <property type="molecule type" value="Genomic_DNA"/>
</dbReference>
<sequence>MNSVIKIPDIGVEDAEVTEILASIGEKIKIEQPLITIEGDKASMQVPAPISGILKKIMIKIGDRVSTDQEIMIFEKNSEKNSVFNEKLKKSKNKPVKSEKNIQKIYSNMLGILEDSKILDVLVSEKDSLKIQCPVLIIQNTRGMKKITSSITGKIQTIYVKIGDKIDSNGSGRKGRITRIDLDKYIYDYKNLQLNKNIENNSLHLEESKYEIYGKIKIQELTKIKKISGNNLLKNWTTVPHITQFDHADINELEIFRKKQNKILQEKNEIKITILAFIIKAVIATLKVYPQFNSSLSSDGKRIILKKYFNIGIAVNTQHGLMVPIIFNADTKGIIDLSQELFFIAKKARLGKLSGKDMQGGCFTISNLGGIGGKEFTPIINVPEVAILGISRSNIQAIWDGNNFIPKLMLPLSLSYDHRVIDGVEGAQFIQHLTTIISDIRSLIL</sequence>
<dbReference type="STRING" id="67801.A0A1B0C171"/>
<evidence type="ECO:0000256" key="5">
    <source>
        <dbReference type="ARBA" id="ARBA00022946"/>
    </source>
</evidence>
<evidence type="ECO:0000256" key="2">
    <source>
        <dbReference type="ARBA" id="ARBA00007317"/>
    </source>
</evidence>
<reference evidence="9" key="2">
    <citation type="submission" date="2020-05" db="UniProtKB">
        <authorList>
            <consortium name="EnsemblMetazoa"/>
        </authorList>
    </citation>
    <scope>IDENTIFICATION</scope>
    <source>
        <strain evidence="9">IAEA</strain>
    </source>
</reference>
<dbReference type="PANTHER" id="PTHR43178:SF2">
    <property type="entry name" value="DIHYDROLIPOYLLYSINE-RESIDUE ACETYLTRANSFERASE COMPONENT OF PYRUVATE DEHYDROGENASE COMPLEX"/>
    <property type="match status" value="1"/>
</dbReference>
<dbReference type="GO" id="GO:0016407">
    <property type="term" value="F:acetyltransferase activity"/>
    <property type="evidence" value="ECO:0007669"/>
    <property type="project" value="TreeGrafter"/>
</dbReference>
<dbReference type="CDD" id="cd06849">
    <property type="entry name" value="lipoyl_domain"/>
    <property type="match status" value="1"/>
</dbReference>
<dbReference type="GO" id="GO:0006086">
    <property type="term" value="P:pyruvate decarboxylation to acetyl-CoA"/>
    <property type="evidence" value="ECO:0007669"/>
    <property type="project" value="TreeGrafter"/>
</dbReference>
<dbReference type="Gene3D" id="3.30.559.10">
    <property type="entry name" value="Chloramphenicol acetyltransferase-like domain"/>
    <property type="match status" value="1"/>
</dbReference>
<dbReference type="VEuPathDB" id="VectorBase:GPPI046399"/>
<dbReference type="GO" id="GO:0005737">
    <property type="term" value="C:cytoplasm"/>
    <property type="evidence" value="ECO:0007669"/>
    <property type="project" value="TreeGrafter"/>
</dbReference>
<dbReference type="PANTHER" id="PTHR43178">
    <property type="entry name" value="DIHYDROLIPOAMIDE ACETYLTRANSFERASE COMPONENT OF PYRUVATE DEHYDROGENASE COMPLEX"/>
    <property type="match status" value="1"/>
</dbReference>
<evidence type="ECO:0000256" key="3">
    <source>
        <dbReference type="ARBA" id="ARBA00022679"/>
    </source>
</evidence>
<keyword evidence="6 7" id="KW-0012">Acyltransferase</keyword>
<dbReference type="SUPFAM" id="SSF52777">
    <property type="entry name" value="CoA-dependent acyltransferases"/>
    <property type="match status" value="1"/>
</dbReference>
<comment type="cofactor">
    <cofactor evidence="1 7">
        <name>(R)-lipoate</name>
        <dbReference type="ChEBI" id="CHEBI:83088"/>
    </cofactor>
</comment>
<dbReference type="FunFam" id="3.30.559.10:FF:000004">
    <property type="entry name" value="Acetyltransferase component of pyruvate dehydrogenase complex"/>
    <property type="match status" value="1"/>
</dbReference>
<dbReference type="InterPro" id="IPR001078">
    <property type="entry name" value="2-oxoacid_DH_actylTfrase"/>
</dbReference>
<dbReference type="EC" id="2.3.1.-" evidence="7"/>
<dbReference type="Pfam" id="PF00364">
    <property type="entry name" value="Biotin_lipoyl"/>
    <property type="match status" value="1"/>
</dbReference>
<keyword evidence="10" id="KW-1185">Reference proteome</keyword>
<evidence type="ECO:0000313" key="10">
    <source>
        <dbReference type="Proteomes" id="UP000092460"/>
    </source>
</evidence>
<dbReference type="AlphaFoldDB" id="A0A1B0C171"/>
<reference evidence="10" key="1">
    <citation type="submission" date="2015-01" db="EMBL/GenBank/DDBJ databases">
        <authorList>
            <person name="Aksoy S."/>
            <person name="Warren W."/>
            <person name="Wilson R.K."/>
        </authorList>
    </citation>
    <scope>NUCLEOTIDE SEQUENCE [LARGE SCALE GENOMIC DNA]</scope>
    <source>
        <strain evidence="10">IAEA</strain>
    </source>
</reference>
<keyword evidence="4 7" id="KW-0450">Lipoyl</keyword>
<dbReference type="EnsemblMetazoa" id="GPPI046399-RA">
    <property type="protein sequence ID" value="GPPI046399-PA"/>
    <property type="gene ID" value="GPPI046399"/>
</dbReference>
<dbReference type="InterPro" id="IPR023213">
    <property type="entry name" value="CAT-like_dom_sf"/>
</dbReference>
<proteinExistence type="inferred from homology"/>
<dbReference type="Proteomes" id="UP000092460">
    <property type="component" value="Unassembled WGS sequence"/>
</dbReference>
<protein>
    <recommendedName>
        <fullName evidence="7">Dihydrolipoamide acetyltransferase component of pyruvate dehydrogenase complex</fullName>
        <ecNumber evidence="7">2.3.1.-</ecNumber>
    </recommendedName>
</protein>
<evidence type="ECO:0000313" key="9">
    <source>
        <dbReference type="EnsemblMetazoa" id="GPPI046399-PA"/>
    </source>
</evidence>
<evidence type="ECO:0000256" key="7">
    <source>
        <dbReference type="RuleBase" id="RU003423"/>
    </source>
</evidence>